<dbReference type="PANTHER" id="PTHR10429:SF0">
    <property type="entry name" value="DNA-3-METHYLADENINE GLYCOSYLASE"/>
    <property type="match status" value="1"/>
</dbReference>
<proteinExistence type="inferred from homology"/>
<evidence type="ECO:0000256" key="2">
    <source>
        <dbReference type="ARBA" id="ARBA00022763"/>
    </source>
</evidence>
<dbReference type="InterPro" id="IPR011034">
    <property type="entry name" value="Formyl_transferase-like_C_sf"/>
</dbReference>
<dbReference type="EC" id="3.2.2.-" evidence="5"/>
<keyword evidence="2 5" id="KW-0227">DNA damage</keyword>
<reference evidence="6 7" key="1">
    <citation type="submission" date="2021-08" db="EMBL/GenBank/DDBJ databases">
        <title>Lysobacter sp. strain CJ11 Genome sequencing and assembly.</title>
        <authorList>
            <person name="Kim I."/>
        </authorList>
    </citation>
    <scope>NUCLEOTIDE SEQUENCE [LARGE SCALE GENOMIC DNA]</scope>
    <source>
        <strain evidence="6 7">CJ11</strain>
    </source>
</reference>
<evidence type="ECO:0000313" key="6">
    <source>
        <dbReference type="EMBL" id="QYR53625.1"/>
    </source>
</evidence>
<dbReference type="InterPro" id="IPR003180">
    <property type="entry name" value="MPG"/>
</dbReference>
<evidence type="ECO:0000256" key="5">
    <source>
        <dbReference type="HAMAP-Rule" id="MF_00527"/>
    </source>
</evidence>
<sequence length="199" mass="21418">MQANSSIVKTLTRRFFDRMPHIVAPELLGKCLVAHDGRMVRIVETEAYAQDDPAAHTFRGETARNRSMFGPPGHMYVYFSYGVHWCANVVCGPKGFGAGVLLRAAQPMAGIDLMEAARGNVAFKQLCNGPGKLAQAMGIDRHADGTDVVGGGPFTVIDDAHAPVTVIACPRIGISKAVEAPLRFVIADNPFVSKRPMAR</sequence>
<organism evidence="6 7">
    <name type="scientific">Lysobacter soyae</name>
    <dbReference type="NCBI Taxonomy" id="2764185"/>
    <lineage>
        <taxon>Bacteria</taxon>
        <taxon>Pseudomonadati</taxon>
        <taxon>Pseudomonadota</taxon>
        <taxon>Gammaproteobacteria</taxon>
        <taxon>Lysobacterales</taxon>
        <taxon>Lysobacteraceae</taxon>
        <taxon>Lysobacter</taxon>
    </lineage>
</organism>
<dbReference type="Gene3D" id="3.10.300.10">
    <property type="entry name" value="Methylpurine-DNA glycosylase (MPG)"/>
    <property type="match status" value="1"/>
</dbReference>
<keyword evidence="6" id="KW-0326">Glycosidase</keyword>
<dbReference type="EMBL" id="CP080544">
    <property type="protein sequence ID" value="QYR53625.1"/>
    <property type="molecule type" value="Genomic_DNA"/>
</dbReference>
<dbReference type="Proteomes" id="UP000824755">
    <property type="component" value="Chromosome"/>
</dbReference>
<dbReference type="SUPFAM" id="SSF50486">
    <property type="entry name" value="FMT C-terminal domain-like"/>
    <property type="match status" value="1"/>
</dbReference>
<dbReference type="Pfam" id="PF02245">
    <property type="entry name" value="Pur_DNA_glyco"/>
    <property type="match status" value="1"/>
</dbReference>
<dbReference type="InterPro" id="IPR036995">
    <property type="entry name" value="MPG_sf"/>
</dbReference>
<comment type="similarity">
    <text evidence="1 5">Belongs to the DNA glycosylase MPG family.</text>
</comment>
<dbReference type="GO" id="GO:0016798">
    <property type="term" value="F:hydrolase activity, acting on glycosyl bonds"/>
    <property type="evidence" value="ECO:0007669"/>
    <property type="project" value="UniProtKB-KW"/>
</dbReference>
<dbReference type="PANTHER" id="PTHR10429">
    <property type="entry name" value="DNA-3-METHYLADENINE GLYCOSYLASE"/>
    <property type="match status" value="1"/>
</dbReference>
<keyword evidence="4 5" id="KW-0234">DNA repair</keyword>
<protein>
    <recommendedName>
        <fullName evidence="5">Putative 3-methyladenine DNA glycosylase</fullName>
        <ecNumber evidence="5">3.2.2.-</ecNumber>
    </recommendedName>
</protein>
<keyword evidence="7" id="KW-1185">Reference proteome</keyword>
<evidence type="ECO:0000256" key="4">
    <source>
        <dbReference type="ARBA" id="ARBA00023204"/>
    </source>
</evidence>
<evidence type="ECO:0000313" key="7">
    <source>
        <dbReference type="Proteomes" id="UP000824755"/>
    </source>
</evidence>
<accession>A0ABX8WS12</accession>
<evidence type="ECO:0000256" key="1">
    <source>
        <dbReference type="ARBA" id="ARBA00009232"/>
    </source>
</evidence>
<gene>
    <name evidence="6" type="ORF">H8L67_03785</name>
</gene>
<dbReference type="NCBIfam" id="NF002003">
    <property type="entry name" value="PRK00802.1-3"/>
    <property type="match status" value="1"/>
</dbReference>
<evidence type="ECO:0000256" key="3">
    <source>
        <dbReference type="ARBA" id="ARBA00022801"/>
    </source>
</evidence>
<keyword evidence="3 5" id="KW-0378">Hydrolase</keyword>
<name>A0ABX8WS12_9GAMM</name>
<dbReference type="NCBIfam" id="TIGR00567">
    <property type="entry name" value="3mg"/>
    <property type="match status" value="1"/>
</dbReference>
<dbReference type="CDD" id="cd00540">
    <property type="entry name" value="AAG"/>
    <property type="match status" value="1"/>
</dbReference>
<dbReference type="HAMAP" id="MF_00527">
    <property type="entry name" value="3MGH"/>
    <property type="match status" value="1"/>
</dbReference>